<accession>A0ACC0VHD7</accession>
<comment type="caution">
    <text evidence="1">The sequence shown here is derived from an EMBL/GenBank/DDBJ whole genome shotgun (WGS) entry which is preliminary data.</text>
</comment>
<proteinExistence type="predicted"/>
<sequence>MEVHATEYFTVATHEVVKTISEKCQVLGKMLDASRVKFHSARAIAQDSVFAQRPVRKWSISFLVELRL</sequence>
<evidence type="ECO:0000313" key="1">
    <source>
        <dbReference type="EMBL" id="KAI9905747.1"/>
    </source>
</evidence>
<protein>
    <submittedName>
        <fullName evidence="1">Uncharacterized protein</fullName>
    </submittedName>
</protein>
<organism evidence="1 2">
    <name type="scientific">Peronosclerospora sorghi</name>
    <dbReference type="NCBI Taxonomy" id="230839"/>
    <lineage>
        <taxon>Eukaryota</taxon>
        <taxon>Sar</taxon>
        <taxon>Stramenopiles</taxon>
        <taxon>Oomycota</taxon>
        <taxon>Peronosporomycetes</taxon>
        <taxon>Peronosporales</taxon>
        <taxon>Peronosporaceae</taxon>
        <taxon>Peronosclerospora</taxon>
    </lineage>
</organism>
<dbReference type="Proteomes" id="UP001163321">
    <property type="component" value="Chromosome 9"/>
</dbReference>
<reference evidence="1 2" key="1">
    <citation type="journal article" date="2022" name="bioRxiv">
        <title>The genome of the oomycete Peronosclerospora sorghi, a cosmopolitan pathogen of maize and sorghum, is inflated with dispersed pseudogenes.</title>
        <authorList>
            <person name="Fletcher K."/>
            <person name="Martin F."/>
            <person name="Isakeit T."/>
            <person name="Cavanaugh K."/>
            <person name="Magill C."/>
            <person name="Michelmore R."/>
        </authorList>
    </citation>
    <scope>NUCLEOTIDE SEQUENCE [LARGE SCALE GENOMIC DNA]</scope>
    <source>
        <strain evidence="1">P6</strain>
    </source>
</reference>
<keyword evidence="2" id="KW-1185">Reference proteome</keyword>
<evidence type="ECO:0000313" key="2">
    <source>
        <dbReference type="Proteomes" id="UP001163321"/>
    </source>
</evidence>
<dbReference type="EMBL" id="CM047588">
    <property type="protein sequence ID" value="KAI9905747.1"/>
    <property type="molecule type" value="Genomic_DNA"/>
</dbReference>
<name>A0ACC0VHD7_9STRA</name>
<gene>
    <name evidence="1" type="ORF">PsorP6_013862</name>
</gene>